<organism evidence="2 3">
    <name type="scientific">Rhizoctonia solani</name>
    <dbReference type="NCBI Taxonomy" id="456999"/>
    <lineage>
        <taxon>Eukaryota</taxon>
        <taxon>Fungi</taxon>
        <taxon>Dikarya</taxon>
        <taxon>Basidiomycota</taxon>
        <taxon>Agaricomycotina</taxon>
        <taxon>Agaricomycetes</taxon>
        <taxon>Cantharellales</taxon>
        <taxon>Ceratobasidiaceae</taxon>
        <taxon>Rhizoctonia</taxon>
    </lineage>
</organism>
<dbReference type="InterPro" id="IPR020471">
    <property type="entry name" value="AKR"/>
</dbReference>
<protein>
    <submittedName>
        <fullName evidence="2">Aldo kereductase</fullName>
    </submittedName>
</protein>
<accession>A0A8H7IIS6</accession>
<sequence length="392" mass="43981">MRKLTDPNQPTMYPHIFRKQMRTIPEGNWCIGHEQWPSIIFGAGTLGAGIYNSEEVLDSPEPLRTVRLALRYGIRAFDTSAYYGTSEIVLGSILKAVADEFPRESYKIVSGYEWMKQSSNHQLRLLRNTIRKSVQRSLERLGTSYLDVVFLHDVEYVCSPVWPADPTGDPTKILEDQALMAAWGINGGDEGRVHGDGDQKIVDAFDELKKMKEEGIIRQIGFTGYPLPVLLRLARLVAAKGNPADIILSYSHHNLQNHSFEAFAPLLLKTGVKQLLTASPFNMGYLTDRMPAWHPAPPEMVSLRDNRLLKLTENWPGGLPNLAAGYAFRRNSGVMADIPTVAGFSRTSEVHEAVSVWHEVTSGVPNTRHDLELTVIQTMAEWRNYSWKSPPA</sequence>
<dbReference type="GO" id="GO:0070485">
    <property type="term" value="P:dehydro-D-arabinono-1,4-lactone biosynthetic process"/>
    <property type="evidence" value="ECO:0007669"/>
    <property type="project" value="TreeGrafter"/>
</dbReference>
<dbReference type="PANTHER" id="PTHR42686">
    <property type="entry name" value="GH17980P-RELATED"/>
    <property type="match status" value="1"/>
</dbReference>
<dbReference type="InterPro" id="IPR023210">
    <property type="entry name" value="NADP_OxRdtase_dom"/>
</dbReference>
<evidence type="ECO:0000259" key="1">
    <source>
        <dbReference type="Pfam" id="PF00248"/>
    </source>
</evidence>
<reference evidence="2" key="1">
    <citation type="submission" date="2020-09" db="EMBL/GenBank/DDBJ databases">
        <title>Comparative genome analyses of four rice-infecting Rhizoctonia solani isolates reveal extensive enrichment of homogalacturonan modification genes.</title>
        <authorList>
            <person name="Lee D.-Y."/>
            <person name="Jeon J."/>
            <person name="Kim K.-T."/>
            <person name="Cheong K."/>
            <person name="Song H."/>
            <person name="Choi G."/>
            <person name="Ko J."/>
            <person name="Opiyo S.O."/>
            <person name="Zuo S."/>
            <person name="Madhav S."/>
            <person name="Lee Y.-H."/>
            <person name="Wang G.-L."/>
        </authorList>
    </citation>
    <scope>NUCLEOTIDE SEQUENCE</scope>
    <source>
        <strain evidence="2">AG1-IA B2</strain>
    </source>
</reference>
<dbReference type="AlphaFoldDB" id="A0A8H7IIS6"/>
<feature type="domain" description="NADP-dependent oxidoreductase" evidence="1">
    <location>
        <begin position="39"/>
        <end position="358"/>
    </location>
</feature>
<dbReference type="Gene3D" id="3.20.20.100">
    <property type="entry name" value="NADP-dependent oxidoreductase domain"/>
    <property type="match status" value="1"/>
</dbReference>
<dbReference type="PANTHER" id="PTHR42686:SF1">
    <property type="entry name" value="GH17980P-RELATED"/>
    <property type="match status" value="1"/>
</dbReference>
<name>A0A8H7IIS6_9AGAM</name>
<dbReference type="SUPFAM" id="SSF51430">
    <property type="entry name" value="NAD(P)-linked oxidoreductase"/>
    <property type="match status" value="1"/>
</dbReference>
<dbReference type="Proteomes" id="UP000614334">
    <property type="component" value="Unassembled WGS sequence"/>
</dbReference>
<proteinExistence type="predicted"/>
<dbReference type="GO" id="GO:0045290">
    <property type="term" value="F:D-arabinose 1-dehydrogenase [NAD(P)+] activity"/>
    <property type="evidence" value="ECO:0007669"/>
    <property type="project" value="TreeGrafter"/>
</dbReference>
<evidence type="ECO:0000313" key="2">
    <source>
        <dbReference type="EMBL" id="KAF8759867.1"/>
    </source>
</evidence>
<dbReference type="Pfam" id="PF00248">
    <property type="entry name" value="Aldo_ket_red"/>
    <property type="match status" value="1"/>
</dbReference>
<dbReference type="InterPro" id="IPR036812">
    <property type="entry name" value="NAD(P)_OxRdtase_dom_sf"/>
</dbReference>
<evidence type="ECO:0000313" key="3">
    <source>
        <dbReference type="Proteomes" id="UP000614334"/>
    </source>
</evidence>
<gene>
    <name evidence="2" type="ORF">RHS01_01929</name>
</gene>
<comment type="caution">
    <text evidence="2">The sequence shown here is derived from an EMBL/GenBank/DDBJ whole genome shotgun (WGS) entry which is preliminary data.</text>
</comment>
<dbReference type="EMBL" id="JACYCF010000002">
    <property type="protein sequence ID" value="KAF8759867.1"/>
    <property type="molecule type" value="Genomic_DNA"/>
</dbReference>
<dbReference type="GO" id="GO:0005829">
    <property type="term" value="C:cytosol"/>
    <property type="evidence" value="ECO:0007669"/>
    <property type="project" value="TreeGrafter"/>
</dbReference>